<dbReference type="EMBL" id="LK032096">
    <property type="protein sequence ID" value="CDY19473.1"/>
    <property type="molecule type" value="Genomic_DNA"/>
</dbReference>
<dbReference type="Gene3D" id="1.10.10.820">
    <property type="match status" value="1"/>
</dbReference>
<keyword evidence="7 10" id="KW-0518">Myosin</keyword>
<dbReference type="PROSITE" id="PS51126">
    <property type="entry name" value="DILUTE"/>
    <property type="match status" value="1"/>
</dbReference>
<dbReference type="Gene3D" id="6.20.240.20">
    <property type="match status" value="1"/>
</dbReference>
<dbReference type="FunFam" id="1.20.120.720:FF:000011">
    <property type="entry name" value="Myosin 2"/>
    <property type="match status" value="1"/>
</dbReference>
<evidence type="ECO:0000256" key="10">
    <source>
        <dbReference type="PROSITE-ProRule" id="PRU00782"/>
    </source>
</evidence>
<keyword evidence="3 10" id="KW-0547">Nucleotide-binding</keyword>
<dbReference type="Gene3D" id="3.40.850.10">
    <property type="entry name" value="Kinesin motor domain"/>
    <property type="match status" value="1"/>
</dbReference>
<dbReference type="InterPro" id="IPR001609">
    <property type="entry name" value="Myosin_head_motor_dom-like"/>
</dbReference>
<dbReference type="GO" id="GO:0030048">
    <property type="term" value="P:actin filament-based movement"/>
    <property type="evidence" value="ECO:0007669"/>
    <property type="project" value="UniProtKB-ARBA"/>
</dbReference>
<dbReference type="Pfam" id="PF01843">
    <property type="entry name" value="DIL"/>
    <property type="match status" value="1"/>
</dbReference>
<dbReference type="CDD" id="cd01384">
    <property type="entry name" value="MYSc_Myo11"/>
    <property type="match status" value="1"/>
</dbReference>
<feature type="domain" description="Myosin motor" evidence="14">
    <location>
        <begin position="80"/>
        <end position="750"/>
    </location>
</feature>
<organism evidence="16 17">
    <name type="scientific">Brassica napus</name>
    <name type="common">Rape</name>
    <dbReference type="NCBI Taxonomy" id="3708"/>
    <lineage>
        <taxon>Eukaryota</taxon>
        <taxon>Viridiplantae</taxon>
        <taxon>Streptophyta</taxon>
        <taxon>Embryophyta</taxon>
        <taxon>Tracheophyta</taxon>
        <taxon>Spermatophyta</taxon>
        <taxon>Magnoliopsida</taxon>
        <taxon>eudicotyledons</taxon>
        <taxon>Gunneridae</taxon>
        <taxon>Pentapetalae</taxon>
        <taxon>rosids</taxon>
        <taxon>malvids</taxon>
        <taxon>Brassicales</taxon>
        <taxon>Brassicaceae</taxon>
        <taxon>Brassiceae</taxon>
        <taxon>Brassica</taxon>
    </lineage>
</organism>
<feature type="binding site" evidence="10">
    <location>
        <begin position="174"/>
        <end position="181"/>
    </location>
    <ligand>
        <name>ATP</name>
        <dbReference type="ChEBI" id="CHEBI:30616"/>
    </ligand>
</feature>
<keyword evidence="2" id="KW-0677">Repeat</keyword>
<dbReference type="Pfam" id="PF02736">
    <property type="entry name" value="Myosin_N"/>
    <property type="match status" value="1"/>
</dbReference>
<dbReference type="PROSITE" id="PS51844">
    <property type="entry name" value="SH3_LIKE"/>
    <property type="match status" value="1"/>
</dbReference>
<dbReference type="OMA" id="FDEVNAC"/>
<dbReference type="SMART" id="SM00015">
    <property type="entry name" value="IQ"/>
    <property type="match status" value="5"/>
</dbReference>
<feature type="compositionally biased region" description="Basic and acidic residues" evidence="12">
    <location>
        <begin position="1127"/>
        <end position="1140"/>
    </location>
</feature>
<dbReference type="GO" id="GO:0005524">
    <property type="term" value="F:ATP binding"/>
    <property type="evidence" value="ECO:0007669"/>
    <property type="project" value="UniProtKB-UniRule"/>
</dbReference>
<dbReference type="Gene3D" id="1.20.58.530">
    <property type="match status" value="1"/>
</dbReference>
<dbReference type="STRING" id="3708.A0A078G459"/>
<dbReference type="GO" id="GO:0016020">
    <property type="term" value="C:membrane"/>
    <property type="evidence" value="ECO:0000318"/>
    <property type="project" value="GO_Central"/>
</dbReference>
<evidence type="ECO:0000259" key="14">
    <source>
        <dbReference type="PROSITE" id="PS51456"/>
    </source>
</evidence>
<dbReference type="GO" id="GO:0015629">
    <property type="term" value="C:actin cytoskeleton"/>
    <property type="evidence" value="ECO:0000318"/>
    <property type="project" value="GO_Central"/>
</dbReference>
<feature type="region of interest" description="Actin-binding" evidence="10">
    <location>
        <begin position="631"/>
        <end position="653"/>
    </location>
</feature>
<dbReference type="FunFam" id="1.10.10.820:FF:000001">
    <property type="entry name" value="Myosin heavy chain"/>
    <property type="match status" value="1"/>
</dbReference>
<dbReference type="InterPro" id="IPR036961">
    <property type="entry name" value="Kinesin_motor_dom_sf"/>
</dbReference>
<feature type="compositionally biased region" description="Polar residues" evidence="12">
    <location>
        <begin position="1533"/>
        <end position="1548"/>
    </location>
</feature>
<dbReference type="PROSITE" id="PS50096">
    <property type="entry name" value="IQ"/>
    <property type="match status" value="1"/>
</dbReference>
<evidence type="ECO:0000256" key="1">
    <source>
        <dbReference type="ARBA" id="ARBA00008049"/>
    </source>
</evidence>
<evidence type="ECO:0000256" key="7">
    <source>
        <dbReference type="ARBA" id="ARBA00023123"/>
    </source>
</evidence>
<evidence type="ECO:0000256" key="8">
    <source>
        <dbReference type="ARBA" id="ARBA00023175"/>
    </source>
</evidence>
<evidence type="ECO:0000259" key="15">
    <source>
        <dbReference type="PROSITE" id="PS51844"/>
    </source>
</evidence>
<feature type="region of interest" description="Disordered" evidence="12">
    <location>
        <begin position="1072"/>
        <end position="1092"/>
    </location>
</feature>
<dbReference type="GO" id="GO:0005516">
    <property type="term" value="F:calmodulin binding"/>
    <property type="evidence" value="ECO:0007669"/>
    <property type="project" value="UniProtKB-KW"/>
</dbReference>
<feature type="compositionally biased region" description="Basic and acidic residues" evidence="12">
    <location>
        <begin position="1521"/>
        <end position="1532"/>
    </location>
</feature>
<accession>A0A078G459</accession>
<proteinExistence type="inferred from homology"/>
<dbReference type="SUPFAM" id="SSF52540">
    <property type="entry name" value="P-loop containing nucleoside triphosphate hydrolases"/>
    <property type="match status" value="2"/>
</dbReference>
<comment type="similarity">
    <text evidence="1">Belongs to the TRAFAC class myosin-kinesin ATPase superfamily. Myosin family. Plant myosin class XI subfamily.</text>
</comment>
<dbReference type="FunFam" id="1.20.58.530:FF:000002">
    <property type="entry name" value="Class V myosin"/>
    <property type="match status" value="1"/>
</dbReference>
<keyword evidence="4 10" id="KW-0067">ATP-binding</keyword>
<dbReference type="GO" id="GO:0000146">
    <property type="term" value="F:microfilament motor activity"/>
    <property type="evidence" value="ECO:0000318"/>
    <property type="project" value="GO_Central"/>
</dbReference>
<evidence type="ECO:0000313" key="17">
    <source>
        <dbReference type="Proteomes" id="UP000028999"/>
    </source>
</evidence>
<evidence type="ECO:0000256" key="2">
    <source>
        <dbReference type="ARBA" id="ARBA00022737"/>
    </source>
</evidence>
<dbReference type="Gene3D" id="1.20.5.190">
    <property type="match status" value="1"/>
</dbReference>
<dbReference type="PaxDb" id="3708-A0A078G459"/>
<evidence type="ECO:0000259" key="13">
    <source>
        <dbReference type="PROSITE" id="PS51126"/>
    </source>
</evidence>
<reference evidence="16 17" key="1">
    <citation type="journal article" date="2014" name="Science">
        <title>Plant genetics. Early allopolyploid evolution in the post-Neolithic Brassica napus oilseed genome.</title>
        <authorList>
            <person name="Chalhoub B."/>
            <person name="Denoeud F."/>
            <person name="Liu S."/>
            <person name="Parkin I.A."/>
            <person name="Tang H."/>
            <person name="Wang X."/>
            <person name="Chiquet J."/>
            <person name="Belcram H."/>
            <person name="Tong C."/>
            <person name="Samans B."/>
            <person name="Correa M."/>
            <person name="Da Silva C."/>
            <person name="Just J."/>
            <person name="Falentin C."/>
            <person name="Koh C.S."/>
            <person name="Le Clainche I."/>
            <person name="Bernard M."/>
            <person name="Bento P."/>
            <person name="Noel B."/>
            <person name="Labadie K."/>
            <person name="Alberti A."/>
            <person name="Charles M."/>
            <person name="Arnaud D."/>
            <person name="Guo H."/>
            <person name="Daviaud C."/>
            <person name="Alamery S."/>
            <person name="Jabbari K."/>
            <person name="Zhao M."/>
            <person name="Edger P.P."/>
            <person name="Chelaifa H."/>
            <person name="Tack D."/>
            <person name="Lassalle G."/>
            <person name="Mestiri I."/>
            <person name="Schnel N."/>
            <person name="Le Paslier M.C."/>
            <person name="Fan G."/>
            <person name="Renault V."/>
            <person name="Bayer P.E."/>
            <person name="Golicz A.A."/>
            <person name="Manoli S."/>
            <person name="Lee T.H."/>
            <person name="Thi V.H."/>
            <person name="Chalabi S."/>
            <person name="Hu Q."/>
            <person name="Fan C."/>
            <person name="Tollenaere R."/>
            <person name="Lu Y."/>
            <person name="Battail C."/>
            <person name="Shen J."/>
            <person name="Sidebottom C.H."/>
            <person name="Wang X."/>
            <person name="Canaguier A."/>
            <person name="Chauveau A."/>
            <person name="Berard A."/>
            <person name="Deniot G."/>
            <person name="Guan M."/>
            <person name="Liu Z."/>
            <person name="Sun F."/>
            <person name="Lim Y.P."/>
            <person name="Lyons E."/>
            <person name="Town C.D."/>
            <person name="Bancroft I."/>
            <person name="Wang X."/>
            <person name="Meng J."/>
            <person name="Ma J."/>
            <person name="Pires J.C."/>
            <person name="King G.J."/>
            <person name="Brunel D."/>
            <person name="Delourme R."/>
            <person name="Renard M."/>
            <person name="Aury J.M."/>
            <person name="Adams K.L."/>
            <person name="Batley J."/>
            <person name="Snowdon R.J."/>
            <person name="Tost J."/>
            <person name="Edwards D."/>
            <person name="Zhou Y."/>
            <person name="Hua W."/>
            <person name="Sharpe A.G."/>
            <person name="Paterson A.H."/>
            <person name="Guan C."/>
            <person name="Wincker P."/>
        </authorList>
    </citation>
    <scope>NUCLEOTIDE SEQUENCE [LARGE SCALE GENOMIC DNA]</scope>
    <source>
        <strain evidence="17">cv. Darmor-bzh</strain>
    </source>
</reference>
<dbReference type="PANTHER" id="PTHR13140">
    <property type="entry name" value="MYOSIN"/>
    <property type="match status" value="1"/>
</dbReference>
<dbReference type="InterPro" id="IPR000048">
    <property type="entry name" value="IQ_motif_EF-hand-BS"/>
</dbReference>
<dbReference type="SMART" id="SM01132">
    <property type="entry name" value="DIL"/>
    <property type="match status" value="1"/>
</dbReference>
<dbReference type="SMART" id="SM00242">
    <property type="entry name" value="MYSc"/>
    <property type="match status" value="1"/>
</dbReference>
<dbReference type="Pfam" id="PF00063">
    <property type="entry name" value="Myosin_head"/>
    <property type="match status" value="1"/>
</dbReference>
<dbReference type="GO" id="GO:0007015">
    <property type="term" value="P:actin filament organization"/>
    <property type="evidence" value="ECO:0000318"/>
    <property type="project" value="GO_Central"/>
</dbReference>
<feature type="coiled-coil region" evidence="11">
    <location>
        <begin position="900"/>
        <end position="991"/>
    </location>
</feature>
<feature type="compositionally biased region" description="Basic and acidic residues" evidence="12">
    <location>
        <begin position="1476"/>
        <end position="1487"/>
    </location>
</feature>
<feature type="domain" description="Myosin N-terminal SH3-like" evidence="15">
    <location>
        <begin position="27"/>
        <end position="75"/>
    </location>
</feature>
<dbReference type="Gene3D" id="1.20.120.720">
    <property type="entry name" value="Myosin VI head, motor domain, U50 subdomain"/>
    <property type="match status" value="1"/>
</dbReference>
<dbReference type="PRINTS" id="PR00193">
    <property type="entry name" value="MYOSINHEAVY"/>
</dbReference>
<evidence type="ECO:0000256" key="9">
    <source>
        <dbReference type="ARBA" id="ARBA00023203"/>
    </source>
</evidence>
<dbReference type="PROSITE" id="PS51456">
    <property type="entry name" value="MYOSIN_MOTOR"/>
    <property type="match status" value="1"/>
</dbReference>
<feature type="region of interest" description="Disordered" evidence="12">
    <location>
        <begin position="1451"/>
        <end position="1548"/>
    </location>
</feature>
<feature type="domain" description="Dilute" evidence="13">
    <location>
        <begin position="1328"/>
        <end position="1699"/>
    </location>
</feature>
<dbReference type="GO" id="GO:0051015">
    <property type="term" value="F:actin filament binding"/>
    <property type="evidence" value="ECO:0000318"/>
    <property type="project" value="GO_Central"/>
</dbReference>
<evidence type="ECO:0000256" key="5">
    <source>
        <dbReference type="ARBA" id="ARBA00022860"/>
    </source>
</evidence>
<dbReference type="Proteomes" id="UP000028999">
    <property type="component" value="Unassembled WGS sequence"/>
</dbReference>
<evidence type="ECO:0000256" key="4">
    <source>
        <dbReference type="ARBA" id="ARBA00022840"/>
    </source>
</evidence>
<dbReference type="Gramene" id="CDY19473">
    <property type="protein sequence ID" value="CDY19473"/>
    <property type="gene ID" value="GSBRNA2T00009063001"/>
</dbReference>
<name>A0A078G459_BRANA</name>
<dbReference type="GO" id="GO:0016459">
    <property type="term" value="C:myosin complex"/>
    <property type="evidence" value="ECO:0007669"/>
    <property type="project" value="UniProtKB-KW"/>
</dbReference>
<dbReference type="GO" id="GO:0005737">
    <property type="term" value="C:cytoplasm"/>
    <property type="evidence" value="ECO:0000318"/>
    <property type="project" value="GO_Central"/>
</dbReference>
<feature type="coiled-coil region" evidence="11">
    <location>
        <begin position="1160"/>
        <end position="1229"/>
    </location>
</feature>
<keyword evidence="5" id="KW-0112">Calmodulin-binding</keyword>
<evidence type="ECO:0000256" key="12">
    <source>
        <dbReference type="SAM" id="MobiDB-lite"/>
    </source>
</evidence>
<protein>
    <submittedName>
        <fullName evidence="16">BnaC04g11260D protein</fullName>
    </submittedName>
</protein>
<dbReference type="PANTHER" id="PTHR13140:SF797">
    <property type="entry name" value="MYOSIN-10"/>
    <property type="match status" value="1"/>
</dbReference>
<dbReference type="InterPro" id="IPR002710">
    <property type="entry name" value="Dilute_dom"/>
</dbReference>
<evidence type="ECO:0000256" key="11">
    <source>
        <dbReference type="SAM" id="Coils"/>
    </source>
</evidence>
<dbReference type="FunFam" id="1.20.5.190:FF:000018">
    <property type="entry name" value="Myosin XI D"/>
    <property type="match status" value="1"/>
</dbReference>
<dbReference type="InterPro" id="IPR027417">
    <property type="entry name" value="P-loop_NTPase"/>
</dbReference>
<evidence type="ECO:0000256" key="3">
    <source>
        <dbReference type="ARBA" id="ARBA00022741"/>
    </source>
</evidence>
<dbReference type="Pfam" id="PF00612">
    <property type="entry name" value="IQ"/>
    <property type="match status" value="2"/>
</dbReference>
<evidence type="ECO:0000256" key="6">
    <source>
        <dbReference type="ARBA" id="ARBA00023054"/>
    </source>
</evidence>
<sequence length="1751" mass="197482">MSRNKILVMLRNDVFSNVSPAASVKVALGSYVWVEDTDEAWLDGEVVEANDVEVKVKCETKTVTAKVNAVHPKDPEFPELGVDDMTKLAYLHEPGLLLNLKSRYNANEIYTYTGNILIAVNPFKRLPHLYGNEIMERYKGSDFGDLSPHPFAVADSAYRKMINEGVSQAILVSGESGAGKTESTKMLMQYLAYMGGKAESEGRSVEQQVLESNPVLEAFGNAKTVRNNNSSRFGKFVEIQFNQMGRISGAAIRTYLLERSRVCQVSDPERNYHCFYMLCAAPEQEIERYKLGKPSTFHYLNQSNCHALSAFDDSKEYLDTRKAMDVVGITSEEQDAIFRVVAAILHLGNIEFVKGEESDAAEPKDDKSRFHLKVAAELFMCDEKALEDSLCKRVMVTRGESITKSLDPGSAALSRDALAKIVYSKLFDWLVTTINNSIGQDPSSKYIIGVLDIYGFESFKTNSFEQFCINLTNEKLQQHFNQHVFKMEQEEYTKEEIDWSYIEFIDNQDVLDLIEKKPGGIIALIDEACMFPRSTHETLAQKLYQTFNSHKRFTKPKLARTDFTICHYAGDVTYQTELFLDKNKDYVVGEHQSLMNSSECSFVSSLFPKPREESSKSSKFSSIGSQFKQQLQSLLETLSTTEPHYVRCVKPNNVLKPDIFENLNVLHQLRCGGVMEAIRISCAGYPTRKSFSEFLTRFRILGPEATNKSFDEVNACKKLLAKVDLKGFQIGKTKVFLRAGQMAELDAHRAEALGHSARIIQRKVLSYQSRKKYLMLQSASTEIQAFCRGHVARLQFKSMRREAASLRIQKQARTYICQTAYKRLCVSAIYVQTGLRAMAARVELQYRMKRRAAIIIQASLKPHFDDSDFSFVLSINNMKAAITTQCGWRVKIARRELLKLKMAAKETGALQDAKNKLEKELEELTSCLELEKLMRMKLEEAKTQEVEELKAALDDMKLQLGETQETKSEEILKLQSALQDMQLEFEELSKDLEMTHDLASENEHLKELVSSLQSKTDGSETKYEETSKLSEGQIKQEVPVIDHDVIIKLEAENEQLKTLVSSLEKKIDALDRKHEETSSNITEQLKESASSDYEIVSDLSAENERLKALVSSLEKKSNENDGSDSPNEQKEGTHMLKEEDSITDDVSVDNEMTNKLAAENKELYDLVDLLEKKVQETEKKYEEASKLCEERLQQVVDAETKLIGLKTSMQMLEEKVSDMEAEEKILRQQALMINSASKKMSPQVSFSGPPPMENGHHVSLAPIPSGKFGAMSFKRTLEQQPHEYVDVLLSFVSQNIGFSHGKPVAAFTIYKCLIHWKLFEAEKTSIFDRIVPLFRSAIENPEDNDNLTYWLTNTSTLLFLLQRSLKTHGTNGASANKPPQPTSFFGRMTQGFRSTSSESLSGDVVQQVDARVPALLFRQQLTAYVETIFGIFQENVKRELEPVLSSCIQGLKDSSHEPSAENLPAESSEQNSPAKPSEEIPPEKLSEGDSPAKPSKESPQAKTPEENPQAKTSEESPQTKPSEENTEAKTSEENPSATPSAENTPAESWQGITDLLNRLLGTLKKNYVPMFLAQKIFSQTFQGINVQVFNSLLERECCTYHMGKKVNAWFNELEAWCSQATEEFVGSSWDELKHTRQAVVLLVTEQKSKITYDDLTSNLCPALSTQQLYRICTFCKIDDNEDRNVSPGVISNLKLLITDEDEDSRSFLLDNDSSVPFAADEISNCMEEKEFANVKPAVALADNPNFHFLKG</sequence>
<feature type="compositionally biased region" description="Polar residues" evidence="12">
    <location>
        <begin position="1078"/>
        <end position="1091"/>
    </location>
</feature>
<gene>
    <name evidence="16" type="primary">BnaC04g11260D</name>
    <name evidence="16" type="ORF">GSBRNA2T00009063001</name>
</gene>
<feature type="compositionally biased region" description="Polar residues" evidence="12">
    <location>
        <begin position="1465"/>
        <end position="1474"/>
    </location>
</feature>
<keyword evidence="8 10" id="KW-0505">Motor protein</keyword>
<keyword evidence="17" id="KW-1185">Reference proteome</keyword>
<dbReference type="InterPro" id="IPR036018">
    <property type="entry name" value="MYSc_Myo11"/>
</dbReference>
<keyword evidence="9 10" id="KW-0009">Actin-binding</keyword>
<feature type="compositionally biased region" description="Polar residues" evidence="12">
    <location>
        <begin position="1509"/>
        <end position="1520"/>
    </location>
</feature>
<keyword evidence="6 11" id="KW-0175">Coiled coil</keyword>
<feature type="region of interest" description="Disordered" evidence="12">
    <location>
        <begin position="1112"/>
        <end position="1141"/>
    </location>
</feature>
<dbReference type="InterPro" id="IPR004009">
    <property type="entry name" value="SH3_Myosin"/>
</dbReference>
<evidence type="ECO:0000313" key="16">
    <source>
        <dbReference type="EMBL" id="CDY19473.1"/>
    </source>
</evidence>